<dbReference type="SUPFAM" id="SSF54637">
    <property type="entry name" value="Thioesterase/thiol ester dehydrase-isomerase"/>
    <property type="match status" value="1"/>
</dbReference>
<dbReference type="CDD" id="cd03443">
    <property type="entry name" value="PaaI_thioesterase"/>
    <property type="match status" value="1"/>
</dbReference>
<comment type="similarity">
    <text evidence="1">Belongs to the thioesterase PaaI family.</text>
</comment>
<feature type="domain" description="Thioesterase" evidence="3">
    <location>
        <begin position="48"/>
        <end position="120"/>
    </location>
</feature>
<proteinExistence type="inferred from homology"/>
<dbReference type="InterPro" id="IPR003736">
    <property type="entry name" value="PAAI_dom"/>
</dbReference>
<dbReference type="Gene3D" id="3.10.129.10">
    <property type="entry name" value="Hotdog Thioesterase"/>
    <property type="match status" value="1"/>
</dbReference>
<dbReference type="RefSeq" id="WP_096357727.1">
    <property type="nucleotide sequence ID" value="NZ_AP014946.1"/>
</dbReference>
<dbReference type="EMBL" id="AP014946">
    <property type="protein sequence ID" value="BAT61027.1"/>
    <property type="molecule type" value="Genomic_DNA"/>
</dbReference>
<gene>
    <name evidence="4" type="ORF">GJW-30_1_03577</name>
</gene>
<dbReference type="OrthoDB" id="7061558at2"/>
<dbReference type="KEGG" id="vgo:GJW-30_1_03577"/>
<dbReference type="NCBIfam" id="TIGR00369">
    <property type="entry name" value="unchar_dom_1"/>
    <property type="match status" value="1"/>
</dbReference>
<dbReference type="PANTHER" id="PTHR21660:SF1">
    <property type="entry name" value="ACYL-COENZYME A THIOESTERASE 13"/>
    <property type="match status" value="1"/>
</dbReference>
<reference evidence="4 5" key="1">
    <citation type="submission" date="2015-08" db="EMBL/GenBank/DDBJ databases">
        <title>Investigation of the bacterial diversity of lava forest soil.</title>
        <authorList>
            <person name="Lee J.S."/>
        </authorList>
    </citation>
    <scope>NUCLEOTIDE SEQUENCE [LARGE SCALE GENOMIC DNA]</scope>
    <source>
        <strain evidence="4 5">GJW-30</strain>
    </source>
</reference>
<dbReference type="Proteomes" id="UP000236884">
    <property type="component" value="Chromosome"/>
</dbReference>
<evidence type="ECO:0000313" key="4">
    <source>
        <dbReference type="EMBL" id="BAT61027.1"/>
    </source>
</evidence>
<evidence type="ECO:0000256" key="2">
    <source>
        <dbReference type="ARBA" id="ARBA00022801"/>
    </source>
</evidence>
<evidence type="ECO:0000259" key="3">
    <source>
        <dbReference type="Pfam" id="PF03061"/>
    </source>
</evidence>
<protein>
    <submittedName>
        <fullName evidence="4">Thioesterase superfamily protein</fullName>
    </submittedName>
</protein>
<organism evidence="4 5">
    <name type="scientific">Variibacter gotjawalensis</name>
    <dbReference type="NCBI Taxonomy" id="1333996"/>
    <lineage>
        <taxon>Bacteria</taxon>
        <taxon>Pseudomonadati</taxon>
        <taxon>Pseudomonadota</taxon>
        <taxon>Alphaproteobacteria</taxon>
        <taxon>Hyphomicrobiales</taxon>
        <taxon>Nitrobacteraceae</taxon>
        <taxon>Variibacter</taxon>
    </lineage>
</organism>
<keyword evidence="5" id="KW-1185">Reference proteome</keyword>
<dbReference type="InterPro" id="IPR006683">
    <property type="entry name" value="Thioestr_dom"/>
</dbReference>
<dbReference type="GO" id="GO:0047617">
    <property type="term" value="F:fatty acyl-CoA hydrolase activity"/>
    <property type="evidence" value="ECO:0007669"/>
    <property type="project" value="InterPro"/>
</dbReference>
<dbReference type="Pfam" id="PF03061">
    <property type="entry name" value="4HBT"/>
    <property type="match status" value="1"/>
</dbReference>
<evidence type="ECO:0000313" key="5">
    <source>
        <dbReference type="Proteomes" id="UP000236884"/>
    </source>
</evidence>
<dbReference type="AlphaFoldDB" id="A0A0S3PYQ1"/>
<accession>A0A0S3PYQ1</accession>
<keyword evidence="2" id="KW-0378">Hydrolase</keyword>
<evidence type="ECO:0000256" key="1">
    <source>
        <dbReference type="ARBA" id="ARBA00008324"/>
    </source>
</evidence>
<dbReference type="InterPro" id="IPR029069">
    <property type="entry name" value="HotDog_dom_sf"/>
</dbReference>
<dbReference type="PANTHER" id="PTHR21660">
    <property type="entry name" value="THIOESTERASE SUPERFAMILY MEMBER-RELATED"/>
    <property type="match status" value="1"/>
</dbReference>
<sequence>MSEVPEGFARHTRKSPLTEPWEPIYAKRNADSVHLGLRLAEAHTNSRGFAHGGLISTLADNAMGLSCGLALGGNTRLVTVSLNVDFIGAAKPGQWLEIAPTVIRAGSTLCFVQALITADGEICARASATFRTIKPT</sequence>
<name>A0A0S3PYQ1_9BRAD</name>
<dbReference type="InterPro" id="IPR039298">
    <property type="entry name" value="ACOT13"/>
</dbReference>